<evidence type="ECO:0000313" key="3">
    <source>
        <dbReference type="Proteomes" id="UP001281761"/>
    </source>
</evidence>
<sequence length="456" mass="51260">MPPKKRPCIHSCIQGAHENITQCKLLRQTNFEHGLHQIQPDDLRSPNSSTLVARVSRFANHLCDEENRASLAPSSPHCLSANRIAAHRFSTASNSAHPNRHLSQTLQTLARRSPCTTLEWCGSVLSEKRRMCVGLREERYDRMRANLHNETDAMHSGRYSKLDTKRKRRRDVFCQQAFPANQTQTPPNTNSSSSSPSTTPSTSPPDTNDTTAVSTSTPDELASLPCKDRCERLFEIQVAECGEDRECQMRHRKRRFDCVNECSLDTPTPSQADTEPSQNSTGHTFQIRASGKGGIDACRDQPKQCETRCHTPLTAEQQCQEACRTTFLQCTSVCGTDKNNKTGAGEKACLMQCRAYRSDCRSMCSNSEKEEENGLCGECEASCETDHEICVENCKRNENCIEMCRTQRKDCKEDCHSPNSDYAERKKAEELAKEEERLIGHLGIHSKCEEECDGRS</sequence>
<dbReference type="EMBL" id="JARBJD010000681">
    <property type="protein sequence ID" value="KAK2940373.1"/>
    <property type="molecule type" value="Genomic_DNA"/>
</dbReference>
<feature type="region of interest" description="Disordered" evidence="1">
    <location>
        <begin position="177"/>
        <end position="222"/>
    </location>
</feature>
<dbReference type="Proteomes" id="UP001281761">
    <property type="component" value="Unassembled WGS sequence"/>
</dbReference>
<organism evidence="2 3">
    <name type="scientific">Blattamonas nauphoetae</name>
    <dbReference type="NCBI Taxonomy" id="2049346"/>
    <lineage>
        <taxon>Eukaryota</taxon>
        <taxon>Metamonada</taxon>
        <taxon>Preaxostyla</taxon>
        <taxon>Oxymonadida</taxon>
        <taxon>Blattamonas</taxon>
    </lineage>
</organism>
<evidence type="ECO:0000313" key="2">
    <source>
        <dbReference type="EMBL" id="KAK2940373.1"/>
    </source>
</evidence>
<name>A0ABQ9WLN0_9EUKA</name>
<feature type="compositionally biased region" description="Polar residues" evidence="1">
    <location>
        <begin position="266"/>
        <end position="284"/>
    </location>
</feature>
<accession>A0ABQ9WLN0</accession>
<protein>
    <submittedName>
        <fullName evidence="2">Uncharacterized protein</fullName>
    </submittedName>
</protein>
<feature type="region of interest" description="Disordered" evidence="1">
    <location>
        <begin position="266"/>
        <end position="288"/>
    </location>
</feature>
<gene>
    <name evidence="2" type="ORF">BLNAU_24709</name>
</gene>
<keyword evidence="3" id="KW-1185">Reference proteome</keyword>
<evidence type="ECO:0000256" key="1">
    <source>
        <dbReference type="SAM" id="MobiDB-lite"/>
    </source>
</evidence>
<feature type="compositionally biased region" description="Low complexity" evidence="1">
    <location>
        <begin position="181"/>
        <end position="211"/>
    </location>
</feature>
<comment type="caution">
    <text evidence="2">The sequence shown here is derived from an EMBL/GenBank/DDBJ whole genome shotgun (WGS) entry which is preliminary data.</text>
</comment>
<reference evidence="2 3" key="1">
    <citation type="journal article" date="2022" name="bioRxiv">
        <title>Genomics of Preaxostyla Flagellates Illuminates Evolutionary Transitions and the Path Towards Mitochondrial Loss.</title>
        <authorList>
            <person name="Novak L.V.F."/>
            <person name="Treitli S.C."/>
            <person name="Pyrih J."/>
            <person name="Halakuc P."/>
            <person name="Pipaliya S.V."/>
            <person name="Vacek V."/>
            <person name="Brzon O."/>
            <person name="Soukal P."/>
            <person name="Eme L."/>
            <person name="Dacks J.B."/>
            <person name="Karnkowska A."/>
            <person name="Elias M."/>
            <person name="Hampl V."/>
        </authorList>
    </citation>
    <scope>NUCLEOTIDE SEQUENCE [LARGE SCALE GENOMIC DNA]</scope>
    <source>
        <strain evidence="2">NAU3</strain>
        <tissue evidence="2">Gut</tissue>
    </source>
</reference>
<proteinExistence type="predicted"/>